<dbReference type="AlphaFoldDB" id="A0A1B6P802"/>
<dbReference type="EMBL" id="CM000768">
    <property type="protein sequence ID" value="KXG21747.1"/>
    <property type="molecule type" value="Genomic_DNA"/>
</dbReference>
<dbReference type="InParanoid" id="A0A1B6P802"/>
<dbReference type="Gramene" id="KXG21747">
    <property type="protein sequence ID" value="KXG21747"/>
    <property type="gene ID" value="SORBI_3009G102500"/>
</dbReference>
<evidence type="ECO:0000313" key="2">
    <source>
        <dbReference type="Proteomes" id="UP000000768"/>
    </source>
</evidence>
<organism evidence="1 2">
    <name type="scientific">Sorghum bicolor</name>
    <name type="common">Sorghum</name>
    <name type="synonym">Sorghum vulgare</name>
    <dbReference type="NCBI Taxonomy" id="4558"/>
    <lineage>
        <taxon>Eukaryota</taxon>
        <taxon>Viridiplantae</taxon>
        <taxon>Streptophyta</taxon>
        <taxon>Embryophyta</taxon>
        <taxon>Tracheophyta</taxon>
        <taxon>Spermatophyta</taxon>
        <taxon>Magnoliopsida</taxon>
        <taxon>Liliopsida</taxon>
        <taxon>Poales</taxon>
        <taxon>Poaceae</taxon>
        <taxon>PACMAD clade</taxon>
        <taxon>Panicoideae</taxon>
        <taxon>Andropogonodae</taxon>
        <taxon>Andropogoneae</taxon>
        <taxon>Sorghinae</taxon>
        <taxon>Sorghum</taxon>
    </lineage>
</organism>
<keyword evidence="2" id="KW-1185">Reference proteome</keyword>
<reference evidence="2" key="3">
    <citation type="journal article" date="2018" name="Plant J.">
        <title>The Sorghum bicolor reference genome: improved assembly, gene annotations, a transcriptome atlas, and signatures of genome organization.</title>
        <authorList>
            <person name="McCormick R.F."/>
            <person name="Truong S.K."/>
            <person name="Sreedasyam A."/>
            <person name="Jenkins J."/>
            <person name="Shu S."/>
            <person name="Sims D."/>
            <person name="Kennedy M."/>
            <person name="Amirebrahimi M."/>
            <person name="Weers B.D."/>
            <person name="McKinley B."/>
            <person name="Mattison A."/>
            <person name="Morishige D.T."/>
            <person name="Grimwood J."/>
            <person name="Schmutz J."/>
            <person name="Mullet J.E."/>
        </authorList>
    </citation>
    <scope>NUCLEOTIDE SEQUENCE [LARGE SCALE GENOMIC DNA]</scope>
    <source>
        <strain evidence="2">cv. BTx623</strain>
    </source>
</reference>
<reference evidence="1" key="2">
    <citation type="submission" date="2017-02" db="EMBL/GenBank/DDBJ databases">
        <title>WGS assembly of Sorghum bicolor.</title>
        <authorList>
            <person name="Paterson A."/>
            <person name="Mullet J."/>
            <person name="Bowers J."/>
            <person name="Bruggmann R."/>
            <person name="Dubchak I."/>
            <person name="Grimwood J."/>
            <person name="Gundlach H."/>
            <person name="Haberer G."/>
            <person name="Hellsten U."/>
            <person name="Mitros T."/>
            <person name="Poliakov A."/>
            <person name="Schmutz J."/>
            <person name="Spannagl M."/>
            <person name="Tang H."/>
            <person name="Wang X."/>
            <person name="Wicker T."/>
            <person name="Bharti A."/>
            <person name="Chapman J."/>
            <person name="Feltus F."/>
            <person name="Gowik U."/>
            <person name="Grigoriev I."/>
            <person name="Lyons E."/>
            <person name="Maher C."/>
            <person name="Martis M."/>
            <person name="Narechania A."/>
            <person name="Otillar R."/>
            <person name="Penning B."/>
            <person name="Salamov A."/>
            <person name="Wang Y."/>
            <person name="Zhang L."/>
            <person name="Carpita N."/>
            <person name="Freeling M."/>
            <person name="Gingle A."/>
            <person name="Hash C."/>
            <person name="Keller B."/>
            <person name="Klein P."/>
            <person name="Kresovich S."/>
            <person name="Mccann M."/>
            <person name="Ming R."/>
            <person name="Peterson D."/>
            <person name="Rahman M."/>
            <person name="Ware D."/>
            <person name="Westhoff P."/>
            <person name="Mayer K."/>
            <person name="Messing J."/>
            <person name="Sims D."/>
            <person name="Jenkins J."/>
            <person name="Shu S."/>
            <person name="Rokhsar D."/>
        </authorList>
    </citation>
    <scope>NUCLEOTIDE SEQUENCE</scope>
</reference>
<sequence>MVGVGRICRPSFRCGHRPSPSTLSLPSAAVANSPLSPLLPPCLLLPHNRDGTMDARSDVVASSTERACGGGSSPCRSWINVRWQGEAAKGDLAALQLPPVANPNKMSSQVNPRWSADELDEWFRTVWRRQRLWRFLSCLNDEGSPHRAIRQVLQLHHTLLR</sequence>
<accession>A0A1B6P802</accession>
<evidence type="ECO:0000313" key="1">
    <source>
        <dbReference type="EMBL" id="KXG21746.1"/>
    </source>
</evidence>
<reference evidence="1 2" key="1">
    <citation type="journal article" date="2009" name="Nature">
        <title>The Sorghum bicolor genome and the diversification of grasses.</title>
        <authorList>
            <person name="Paterson A.H."/>
            <person name="Bowers J.E."/>
            <person name="Bruggmann R."/>
            <person name="Dubchak I."/>
            <person name="Grimwood J."/>
            <person name="Gundlach H."/>
            <person name="Haberer G."/>
            <person name="Hellsten U."/>
            <person name="Mitros T."/>
            <person name="Poliakov A."/>
            <person name="Schmutz J."/>
            <person name="Spannagl M."/>
            <person name="Tang H."/>
            <person name="Wang X."/>
            <person name="Wicker T."/>
            <person name="Bharti A.K."/>
            <person name="Chapman J."/>
            <person name="Feltus F.A."/>
            <person name="Gowik U."/>
            <person name="Grigoriev I.V."/>
            <person name="Lyons E."/>
            <person name="Maher C.A."/>
            <person name="Martis M."/>
            <person name="Narechania A."/>
            <person name="Otillar R.P."/>
            <person name="Penning B.W."/>
            <person name="Salamov A.A."/>
            <person name="Wang Y."/>
            <person name="Zhang L."/>
            <person name="Carpita N.C."/>
            <person name="Freeling M."/>
            <person name="Gingle A.R."/>
            <person name="Hash C.T."/>
            <person name="Keller B."/>
            <person name="Klein P."/>
            <person name="Kresovich S."/>
            <person name="McCann M.C."/>
            <person name="Ming R."/>
            <person name="Peterson D.G."/>
            <person name="Mehboob-ur-Rahman"/>
            <person name="Ware D."/>
            <person name="Westhoff P."/>
            <person name="Mayer K.F."/>
            <person name="Messing J."/>
            <person name="Rokhsar D.S."/>
        </authorList>
    </citation>
    <scope>NUCLEOTIDE SEQUENCE [LARGE SCALE GENOMIC DNA]</scope>
    <source>
        <strain evidence="2">cv. BTx623</strain>
    </source>
</reference>
<dbReference type="Gramene" id="KXG21746">
    <property type="protein sequence ID" value="KXG21746"/>
    <property type="gene ID" value="SORBI_3009G102500"/>
</dbReference>
<dbReference type="Proteomes" id="UP000000768">
    <property type="component" value="Chromosome 9"/>
</dbReference>
<name>A0A1B6P802_SORBI</name>
<dbReference type="EMBL" id="CM000768">
    <property type="protein sequence ID" value="KXG21746.1"/>
    <property type="molecule type" value="Genomic_DNA"/>
</dbReference>
<protein>
    <submittedName>
        <fullName evidence="1">Uncharacterized protein</fullName>
    </submittedName>
</protein>
<proteinExistence type="predicted"/>
<gene>
    <name evidence="1" type="ORF">SORBI_3009G102500</name>
</gene>